<keyword evidence="2" id="KW-0547">Nucleotide-binding</keyword>
<dbReference type="Pfam" id="PF00071">
    <property type="entry name" value="Ras"/>
    <property type="match status" value="1"/>
</dbReference>
<dbReference type="EMBL" id="DS469653">
    <property type="protein sequence ID" value="EDO37162.1"/>
    <property type="molecule type" value="Genomic_DNA"/>
</dbReference>
<dbReference type="GO" id="GO:0030865">
    <property type="term" value="P:cortical cytoskeleton organization"/>
    <property type="evidence" value="ECO:0000318"/>
    <property type="project" value="GO_Central"/>
</dbReference>
<dbReference type="PhylomeDB" id="A7SGJ3"/>
<proteinExistence type="predicted"/>
<dbReference type="eggNOG" id="KOG0393">
    <property type="taxonomic scope" value="Eukaryota"/>
</dbReference>
<dbReference type="PRINTS" id="PR00449">
    <property type="entry name" value="RASTRNSFRMNG"/>
</dbReference>
<feature type="non-terminal residue" evidence="5">
    <location>
        <position position="1"/>
    </location>
</feature>
<dbReference type="Proteomes" id="UP000001593">
    <property type="component" value="Unassembled WGS sequence"/>
</dbReference>
<dbReference type="STRING" id="45351.A7SGJ3"/>
<dbReference type="InterPro" id="IPR005225">
    <property type="entry name" value="Small_GTP-bd"/>
</dbReference>
<dbReference type="FunFam" id="3.40.50.300:FF:002060">
    <property type="entry name" value="Rho family GTPase"/>
    <property type="match status" value="1"/>
</dbReference>
<dbReference type="PANTHER" id="PTHR24072">
    <property type="entry name" value="RHO FAMILY GTPASE"/>
    <property type="match status" value="1"/>
</dbReference>
<dbReference type="GO" id="GO:0007165">
    <property type="term" value="P:signal transduction"/>
    <property type="evidence" value="ECO:0000318"/>
    <property type="project" value="GO_Central"/>
</dbReference>
<dbReference type="HOGENOM" id="CLU_041217_21_2_1"/>
<dbReference type="InterPro" id="IPR001806">
    <property type="entry name" value="Small_GTPase"/>
</dbReference>
<evidence type="ECO:0000256" key="3">
    <source>
        <dbReference type="ARBA" id="ARBA00023134"/>
    </source>
</evidence>
<dbReference type="GO" id="GO:0005856">
    <property type="term" value="C:cytoskeleton"/>
    <property type="evidence" value="ECO:0000318"/>
    <property type="project" value="GO_Central"/>
</dbReference>
<organism evidence="5 6">
    <name type="scientific">Nematostella vectensis</name>
    <name type="common">Starlet sea anemone</name>
    <dbReference type="NCBI Taxonomy" id="45351"/>
    <lineage>
        <taxon>Eukaryota</taxon>
        <taxon>Metazoa</taxon>
        <taxon>Cnidaria</taxon>
        <taxon>Anthozoa</taxon>
        <taxon>Hexacorallia</taxon>
        <taxon>Actiniaria</taxon>
        <taxon>Edwardsiidae</taxon>
        <taxon>Nematostella</taxon>
    </lineage>
</organism>
<dbReference type="GO" id="GO:0005525">
    <property type="term" value="F:GTP binding"/>
    <property type="evidence" value="ECO:0000318"/>
    <property type="project" value="GO_Central"/>
</dbReference>
<dbReference type="SUPFAM" id="SSF52540">
    <property type="entry name" value="P-loop containing nucleoside triphosphate hydrolases"/>
    <property type="match status" value="1"/>
</dbReference>
<evidence type="ECO:0000256" key="2">
    <source>
        <dbReference type="ARBA" id="ARBA00022741"/>
    </source>
</evidence>
<reference evidence="5 6" key="1">
    <citation type="journal article" date="2007" name="Science">
        <title>Sea anemone genome reveals ancestral eumetazoan gene repertoire and genomic organization.</title>
        <authorList>
            <person name="Putnam N.H."/>
            <person name="Srivastava M."/>
            <person name="Hellsten U."/>
            <person name="Dirks B."/>
            <person name="Chapman J."/>
            <person name="Salamov A."/>
            <person name="Terry A."/>
            <person name="Shapiro H."/>
            <person name="Lindquist E."/>
            <person name="Kapitonov V.V."/>
            <person name="Jurka J."/>
            <person name="Genikhovich G."/>
            <person name="Grigoriev I.V."/>
            <person name="Lucas S.M."/>
            <person name="Steele R.E."/>
            <person name="Finnerty J.R."/>
            <person name="Technau U."/>
            <person name="Martindale M.Q."/>
            <person name="Rokhsar D.S."/>
        </authorList>
    </citation>
    <scope>NUCLEOTIDE SEQUENCE [LARGE SCALE GENOMIC DNA]</scope>
    <source>
        <strain evidence="6">CH2 X CH6</strain>
    </source>
</reference>
<dbReference type="PROSITE" id="PS51420">
    <property type="entry name" value="RHO"/>
    <property type="match status" value="1"/>
</dbReference>
<dbReference type="GO" id="GO:0031410">
    <property type="term" value="C:cytoplasmic vesicle"/>
    <property type="evidence" value="ECO:0000318"/>
    <property type="project" value="GO_Central"/>
</dbReference>
<feature type="non-terminal residue" evidence="5">
    <location>
        <position position="181"/>
    </location>
</feature>
<evidence type="ECO:0000256" key="4">
    <source>
        <dbReference type="ARBA" id="ARBA00023136"/>
    </source>
</evidence>
<dbReference type="SMART" id="SM00175">
    <property type="entry name" value="RAB"/>
    <property type="match status" value="1"/>
</dbReference>
<dbReference type="GO" id="GO:0005886">
    <property type="term" value="C:plasma membrane"/>
    <property type="evidence" value="ECO:0000318"/>
    <property type="project" value="GO_Central"/>
</dbReference>
<sequence>RIVILGDSTVGKTCLLLQLCYKSNTMSRKHLESISNNYVANIIVDGKVYKLELCDVDNLDTKISKPFSDTDVFCLCFSVGDMDSFRHVENKWYAEVKNCSPNSPIIVVGTKTDLRENENKKRGKKDDDSPTAIVSVKEGRKMAKKLGAKRYLECSALTQKGYVEVFTEAVKVCVAPKKGKK</sequence>
<dbReference type="GO" id="GO:0042995">
    <property type="term" value="C:cell projection"/>
    <property type="evidence" value="ECO:0000318"/>
    <property type="project" value="GO_Central"/>
</dbReference>
<evidence type="ECO:0000313" key="5">
    <source>
        <dbReference type="EMBL" id="EDO37162.1"/>
    </source>
</evidence>
<dbReference type="GO" id="GO:0007163">
    <property type="term" value="P:establishment or maintenance of cell polarity"/>
    <property type="evidence" value="ECO:0000318"/>
    <property type="project" value="GO_Central"/>
</dbReference>
<dbReference type="NCBIfam" id="TIGR00231">
    <property type="entry name" value="small_GTP"/>
    <property type="match status" value="1"/>
</dbReference>
<dbReference type="PROSITE" id="PS51419">
    <property type="entry name" value="RAB"/>
    <property type="match status" value="1"/>
</dbReference>
<gene>
    <name evidence="5" type="ORF">NEMVEDRAFT_v1g55360</name>
</gene>
<dbReference type="InterPro" id="IPR027417">
    <property type="entry name" value="P-loop_NTPase"/>
</dbReference>
<dbReference type="AlphaFoldDB" id="A7SGJ3"/>
<evidence type="ECO:0000313" key="6">
    <source>
        <dbReference type="Proteomes" id="UP000001593"/>
    </source>
</evidence>
<protein>
    <submittedName>
        <fullName evidence="5">Uncharacterized protein</fullName>
    </submittedName>
</protein>
<dbReference type="GO" id="GO:0060326">
    <property type="term" value="P:cell chemotaxis"/>
    <property type="evidence" value="ECO:0000318"/>
    <property type="project" value="GO_Central"/>
</dbReference>
<dbReference type="Gene3D" id="3.40.50.300">
    <property type="entry name" value="P-loop containing nucleotide triphosphate hydrolases"/>
    <property type="match status" value="1"/>
</dbReference>
<dbReference type="GO" id="GO:0003924">
    <property type="term" value="F:GTPase activity"/>
    <property type="evidence" value="ECO:0000318"/>
    <property type="project" value="GO_Central"/>
</dbReference>
<evidence type="ECO:0000256" key="1">
    <source>
        <dbReference type="ARBA" id="ARBA00004370"/>
    </source>
</evidence>
<dbReference type="CDD" id="cd00157">
    <property type="entry name" value="Rho"/>
    <property type="match status" value="1"/>
</dbReference>
<keyword evidence="6" id="KW-1185">Reference proteome</keyword>
<keyword evidence="4" id="KW-0472">Membrane</keyword>
<dbReference type="InterPro" id="IPR003578">
    <property type="entry name" value="Small_GTPase_Rho"/>
</dbReference>
<dbReference type="SMART" id="SM00174">
    <property type="entry name" value="RHO"/>
    <property type="match status" value="1"/>
</dbReference>
<dbReference type="GO" id="GO:0007264">
    <property type="term" value="P:small GTPase-mediated signal transduction"/>
    <property type="evidence" value="ECO:0007669"/>
    <property type="project" value="InterPro"/>
</dbReference>
<dbReference type="GO" id="GO:0032956">
    <property type="term" value="P:regulation of actin cytoskeleton organization"/>
    <property type="evidence" value="ECO:0000318"/>
    <property type="project" value="GO_Central"/>
</dbReference>
<dbReference type="InParanoid" id="A7SGJ3"/>
<dbReference type="GO" id="GO:0019901">
    <property type="term" value="F:protein kinase binding"/>
    <property type="evidence" value="ECO:0000318"/>
    <property type="project" value="GO_Central"/>
</dbReference>
<accession>A7SGJ3</accession>
<dbReference type="PROSITE" id="PS51421">
    <property type="entry name" value="RAS"/>
    <property type="match status" value="1"/>
</dbReference>
<comment type="subcellular location">
    <subcellularLocation>
        <location evidence="1">Membrane</location>
    </subcellularLocation>
</comment>
<name>A7SGJ3_NEMVE</name>
<dbReference type="GO" id="GO:0007015">
    <property type="term" value="P:actin filament organization"/>
    <property type="evidence" value="ECO:0000318"/>
    <property type="project" value="GO_Central"/>
</dbReference>
<dbReference type="OMA" id="RHVENKW"/>
<keyword evidence="3" id="KW-0342">GTP-binding</keyword>
<dbReference type="GO" id="GO:0008360">
    <property type="term" value="P:regulation of cell shape"/>
    <property type="evidence" value="ECO:0000318"/>
    <property type="project" value="GO_Central"/>
</dbReference>
<dbReference type="SMART" id="SM00173">
    <property type="entry name" value="RAS"/>
    <property type="match status" value="1"/>
</dbReference>